<proteinExistence type="predicted"/>
<dbReference type="PROSITE" id="PS51806">
    <property type="entry name" value="DOG1"/>
    <property type="match status" value="1"/>
</dbReference>
<accession>A0ABD3DJ89</accession>
<dbReference type="Proteomes" id="UP001632038">
    <property type="component" value="Unassembled WGS sequence"/>
</dbReference>
<keyword evidence="3" id="KW-1185">Reference proteome</keyword>
<organism evidence="2 3">
    <name type="scientific">Castilleja foliolosa</name>
    <dbReference type="NCBI Taxonomy" id="1961234"/>
    <lineage>
        <taxon>Eukaryota</taxon>
        <taxon>Viridiplantae</taxon>
        <taxon>Streptophyta</taxon>
        <taxon>Embryophyta</taxon>
        <taxon>Tracheophyta</taxon>
        <taxon>Spermatophyta</taxon>
        <taxon>Magnoliopsida</taxon>
        <taxon>eudicotyledons</taxon>
        <taxon>Gunneridae</taxon>
        <taxon>Pentapetalae</taxon>
        <taxon>asterids</taxon>
        <taxon>lamiids</taxon>
        <taxon>Lamiales</taxon>
        <taxon>Orobanchaceae</taxon>
        <taxon>Pedicularideae</taxon>
        <taxon>Castillejinae</taxon>
        <taxon>Castilleja</taxon>
    </lineage>
</organism>
<gene>
    <name evidence="2" type="ORF">CASFOL_012561</name>
</gene>
<comment type="caution">
    <text evidence="2">The sequence shown here is derived from an EMBL/GenBank/DDBJ whole genome shotgun (WGS) entry which is preliminary data.</text>
</comment>
<name>A0ABD3DJ89_9LAMI</name>
<evidence type="ECO:0000313" key="3">
    <source>
        <dbReference type="Proteomes" id="UP001632038"/>
    </source>
</evidence>
<dbReference type="EMBL" id="JAVIJP010000016">
    <property type="protein sequence ID" value="KAL3641746.1"/>
    <property type="molecule type" value="Genomic_DNA"/>
</dbReference>
<protein>
    <recommendedName>
        <fullName evidence="1">DOG1 domain-containing protein</fullName>
    </recommendedName>
</protein>
<evidence type="ECO:0000259" key="1">
    <source>
        <dbReference type="PROSITE" id="PS51806"/>
    </source>
</evidence>
<sequence>MSFQNHQPNFQDQINPNWKEEQTRHLQTLTIASQNPTNPSFLSQTIEKVVAHYEKYHTYKTRMARQDNALVFLSPPWNTPFEDSLVWIGGWRPNTAFRVICTLSGQAQYPYLTTDQLRSLCELERIIAKDEMAITDEMAQQNQLGVTSMKMVELSHEMSKPGRGSLFDDDEKIDLVLRPNEEGFRKILEKADELRLRTIKGIVRVMTPIQAVHFLIAATELQLKVHGLGKAEEESQINATTAAN</sequence>
<dbReference type="PANTHER" id="PTHR46354:SF4">
    <property type="entry name" value="PROTEIN DOG1-LIKE 3"/>
    <property type="match status" value="1"/>
</dbReference>
<dbReference type="Pfam" id="PF14144">
    <property type="entry name" value="DOG1"/>
    <property type="match status" value="1"/>
</dbReference>
<dbReference type="InterPro" id="IPR025422">
    <property type="entry name" value="TGA_domain"/>
</dbReference>
<evidence type="ECO:0000313" key="2">
    <source>
        <dbReference type="EMBL" id="KAL3641746.1"/>
    </source>
</evidence>
<dbReference type="InterPro" id="IPR051886">
    <property type="entry name" value="Seed_Dev/Stress_Resp_Reg"/>
</dbReference>
<dbReference type="PANTHER" id="PTHR46354">
    <property type="entry name" value="DOG1 DOMAIN-CONTAINING PROTEIN"/>
    <property type="match status" value="1"/>
</dbReference>
<feature type="domain" description="DOG1" evidence="1">
    <location>
        <begin position="8"/>
        <end position="235"/>
    </location>
</feature>
<reference evidence="3" key="1">
    <citation type="journal article" date="2024" name="IScience">
        <title>Strigolactones Initiate the Formation of Haustorium-like Structures in Castilleja.</title>
        <authorList>
            <person name="Buerger M."/>
            <person name="Peterson D."/>
            <person name="Chory J."/>
        </authorList>
    </citation>
    <scope>NUCLEOTIDE SEQUENCE [LARGE SCALE GENOMIC DNA]</scope>
</reference>
<dbReference type="AlphaFoldDB" id="A0ABD3DJ89"/>